<organism evidence="1 2">
    <name type="scientific">Paractinoplanes tereljensis</name>
    <dbReference type="NCBI Taxonomy" id="571912"/>
    <lineage>
        <taxon>Bacteria</taxon>
        <taxon>Bacillati</taxon>
        <taxon>Actinomycetota</taxon>
        <taxon>Actinomycetes</taxon>
        <taxon>Micromonosporales</taxon>
        <taxon>Micromonosporaceae</taxon>
        <taxon>Paractinoplanes</taxon>
    </lineage>
</organism>
<dbReference type="Pfam" id="PF01042">
    <property type="entry name" value="Ribonuc_L-PSP"/>
    <property type="match status" value="1"/>
</dbReference>
<comment type="caution">
    <text evidence="1">The sequence shown here is derived from an EMBL/GenBank/DDBJ whole genome shotgun (WGS) entry which is preliminary data.</text>
</comment>
<evidence type="ECO:0000313" key="1">
    <source>
        <dbReference type="EMBL" id="GIF23258.1"/>
    </source>
</evidence>
<dbReference type="PANTHER" id="PTHR43857:SF1">
    <property type="entry name" value="YJGH FAMILY PROTEIN"/>
    <property type="match status" value="1"/>
</dbReference>
<keyword evidence="2" id="KW-1185">Reference proteome</keyword>
<gene>
    <name evidence="1" type="ORF">Ate02nite_59880</name>
</gene>
<dbReference type="InterPro" id="IPR006175">
    <property type="entry name" value="YjgF/YER057c/UK114"/>
</dbReference>
<protein>
    <submittedName>
        <fullName evidence="1">Uncharacterized protein</fullName>
    </submittedName>
</protein>
<dbReference type="SUPFAM" id="SSF55298">
    <property type="entry name" value="YjgF-like"/>
    <property type="match status" value="1"/>
</dbReference>
<proteinExistence type="predicted"/>
<dbReference type="InterPro" id="IPR035959">
    <property type="entry name" value="RutC-like_sf"/>
</dbReference>
<dbReference type="Gene3D" id="3.30.1330.40">
    <property type="entry name" value="RutC-like"/>
    <property type="match status" value="1"/>
</dbReference>
<dbReference type="AlphaFoldDB" id="A0A919NRB9"/>
<name>A0A919NRB9_9ACTN</name>
<sequence>MDDRYLDGSGWETEAGYARAARLGGRIAVSGTTADGEDTYRQTVNALRRALDAVRALGGGVDTVVRTRMFLTPAADWRAAAKAHAELFGAVRPANTTLVVHSLIGAEFLVEVELDAEVAKP</sequence>
<dbReference type="Proteomes" id="UP000623608">
    <property type="component" value="Unassembled WGS sequence"/>
</dbReference>
<dbReference type="PANTHER" id="PTHR43857">
    <property type="entry name" value="BLR7761 PROTEIN"/>
    <property type="match status" value="1"/>
</dbReference>
<evidence type="ECO:0000313" key="2">
    <source>
        <dbReference type="Proteomes" id="UP000623608"/>
    </source>
</evidence>
<dbReference type="RefSeq" id="WP_203811169.1">
    <property type="nucleotide sequence ID" value="NZ_BOMY01000039.1"/>
</dbReference>
<accession>A0A919NRB9</accession>
<reference evidence="1" key="1">
    <citation type="submission" date="2021-01" db="EMBL/GenBank/DDBJ databases">
        <title>Whole genome shotgun sequence of Actinoplanes tereljensis NBRC 105297.</title>
        <authorList>
            <person name="Komaki H."/>
            <person name="Tamura T."/>
        </authorList>
    </citation>
    <scope>NUCLEOTIDE SEQUENCE</scope>
    <source>
        <strain evidence="1">NBRC 105297</strain>
    </source>
</reference>
<dbReference type="EMBL" id="BOMY01000039">
    <property type="protein sequence ID" value="GIF23258.1"/>
    <property type="molecule type" value="Genomic_DNA"/>
</dbReference>